<dbReference type="Gramene" id="BGIOSGA025079-TA">
    <property type="protein sequence ID" value="BGIOSGA025079-PA"/>
    <property type="gene ID" value="BGIOSGA025079"/>
</dbReference>
<dbReference type="AlphaFoldDB" id="B8B6V9"/>
<evidence type="ECO:0000313" key="3">
    <source>
        <dbReference type="Proteomes" id="UP000007015"/>
    </source>
</evidence>
<keyword evidence="1" id="KW-1133">Transmembrane helix</keyword>
<organism evidence="2 3">
    <name type="scientific">Oryza sativa subsp. indica</name>
    <name type="common">Rice</name>
    <dbReference type="NCBI Taxonomy" id="39946"/>
    <lineage>
        <taxon>Eukaryota</taxon>
        <taxon>Viridiplantae</taxon>
        <taxon>Streptophyta</taxon>
        <taxon>Embryophyta</taxon>
        <taxon>Tracheophyta</taxon>
        <taxon>Spermatophyta</taxon>
        <taxon>Magnoliopsida</taxon>
        <taxon>Liliopsida</taxon>
        <taxon>Poales</taxon>
        <taxon>Poaceae</taxon>
        <taxon>BOP clade</taxon>
        <taxon>Oryzoideae</taxon>
        <taxon>Oryzeae</taxon>
        <taxon>Oryzinae</taxon>
        <taxon>Oryza</taxon>
        <taxon>Oryza sativa</taxon>
    </lineage>
</organism>
<keyword evidence="3" id="KW-1185">Reference proteome</keyword>
<feature type="transmembrane region" description="Helical" evidence="1">
    <location>
        <begin position="161"/>
        <end position="179"/>
    </location>
</feature>
<dbReference type="EMBL" id="CM000132">
    <property type="protein sequence ID" value="EEC81452.1"/>
    <property type="molecule type" value="Genomic_DNA"/>
</dbReference>
<accession>B8B6V9</accession>
<keyword evidence="1" id="KW-0812">Transmembrane</keyword>
<gene>
    <name evidence="2" type="ORF">OsI_24746</name>
</gene>
<keyword evidence="1" id="KW-0472">Membrane</keyword>
<evidence type="ECO:0000256" key="1">
    <source>
        <dbReference type="SAM" id="Phobius"/>
    </source>
</evidence>
<sequence>MSWQGSLAEQVSAGFGGGAAGLKAMAGSSSSWSTTRWAIEISRQGKTFPSPIRYLESTLLKSVGLFILNVQNGGCKLRLWYEPGTTSYLKQVLNDLVSTVREVKTENSEIRASLANSRAMIDGLVTERNVYEAKSRGQKEECGSVTKMAYRIKMLEESRRFMLSVIVGFVVVIFALLLLR</sequence>
<protein>
    <submittedName>
        <fullName evidence="2">Uncharacterized protein</fullName>
    </submittedName>
</protein>
<dbReference type="OMA" id="TKMAYRI"/>
<dbReference type="HOGENOM" id="CLU_128462_0_0_1"/>
<dbReference type="Proteomes" id="UP000007015">
    <property type="component" value="Chromosome 7"/>
</dbReference>
<proteinExistence type="predicted"/>
<reference evidence="2 3" key="1">
    <citation type="journal article" date="2005" name="PLoS Biol.">
        <title>The genomes of Oryza sativa: a history of duplications.</title>
        <authorList>
            <person name="Yu J."/>
            <person name="Wang J."/>
            <person name="Lin W."/>
            <person name="Li S."/>
            <person name="Li H."/>
            <person name="Zhou J."/>
            <person name="Ni P."/>
            <person name="Dong W."/>
            <person name="Hu S."/>
            <person name="Zeng C."/>
            <person name="Zhang J."/>
            <person name="Zhang Y."/>
            <person name="Li R."/>
            <person name="Xu Z."/>
            <person name="Li S."/>
            <person name="Li X."/>
            <person name="Zheng H."/>
            <person name="Cong L."/>
            <person name="Lin L."/>
            <person name="Yin J."/>
            <person name="Geng J."/>
            <person name="Li G."/>
            <person name="Shi J."/>
            <person name="Liu J."/>
            <person name="Lv H."/>
            <person name="Li J."/>
            <person name="Wang J."/>
            <person name="Deng Y."/>
            <person name="Ran L."/>
            <person name="Shi X."/>
            <person name="Wang X."/>
            <person name="Wu Q."/>
            <person name="Li C."/>
            <person name="Ren X."/>
            <person name="Wang J."/>
            <person name="Wang X."/>
            <person name="Li D."/>
            <person name="Liu D."/>
            <person name="Zhang X."/>
            <person name="Ji Z."/>
            <person name="Zhao W."/>
            <person name="Sun Y."/>
            <person name="Zhang Z."/>
            <person name="Bao J."/>
            <person name="Han Y."/>
            <person name="Dong L."/>
            <person name="Ji J."/>
            <person name="Chen P."/>
            <person name="Wu S."/>
            <person name="Liu J."/>
            <person name="Xiao Y."/>
            <person name="Bu D."/>
            <person name="Tan J."/>
            <person name="Yang L."/>
            <person name="Ye C."/>
            <person name="Zhang J."/>
            <person name="Xu J."/>
            <person name="Zhou Y."/>
            <person name="Yu Y."/>
            <person name="Zhang B."/>
            <person name="Zhuang S."/>
            <person name="Wei H."/>
            <person name="Liu B."/>
            <person name="Lei M."/>
            <person name="Yu H."/>
            <person name="Li Y."/>
            <person name="Xu H."/>
            <person name="Wei S."/>
            <person name="He X."/>
            <person name="Fang L."/>
            <person name="Zhang Z."/>
            <person name="Zhang Y."/>
            <person name="Huang X."/>
            <person name="Su Z."/>
            <person name="Tong W."/>
            <person name="Li J."/>
            <person name="Tong Z."/>
            <person name="Li S."/>
            <person name="Ye J."/>
            <person name="Wang L."/>
            <person name="Fang L."/>
            <person name="Lei T."/>
            <person name="Chen C."/>
            <person name="Chen H."/>
            <person name="Xu Z."/>
            <person name="Li H."/>
            <person name="Huang H."/>
            <person name="Zhang F."/>
            <person name="Xu H."/>
            <person name="Li N."/>
            <person name="Zhao C."/>
            <person name="Li S."/>
            <person name="Dong L."/>
            <person name="Huang Y."/>
            <person name="Li L."/>
            <person name="Xi Y."/>
            <person name="Qi Q."/>
            <person name="Li W."/>
            <person name="Zhang B."/>
            <person name="Hu W."/>
            <person name="Zhang Y."/>
            <person name="Tian X."/>
            <person name="Jiao Y."/>
            <person name="Liang X."/>
            <person name="Jin J."/>
            <person name="Gao L."/>
            <person name="Zheng W."/>
            <person name="Hao B."/>
            <person name="Liu S."/>
            <person name="Wang W."/>
            <person name="Yuan L."/>
            <person name="Cao M."/>
            <person name="McDermott J."/>
            <person name="Samudrala R."/>
            <person name="Wang J."/>
            <person name="Wong G.K."/>
            <person name="Yang H."/>
        </authorList>
    </citation>
    <scope>NUCLEOTIDE SEQUENCE [LARGE SCALE GENOMIC DNA]</scope>
    <source>
        <strain evidence="3">cv. 93-11</strain>
    </source>
</reference>
<evidence type="ECO:0000313" key="2">
    <source>
        <dbReference type="EMBL" id="EEC81452.1"/>
    </source>
</evidence>
<name>B8B6V9_ORYSI</name>